<dbReference type="InterPro" id="IPR045623">
    <property type="entry name" value="LigXa_C"/>
</dbReference>
<dbReference type="PROSITE" id="PS00570">
    <property type="entry name" value="RING_HYDROXYL_ALPHA"/>
    <property type="match status" value="1"/>
</dbReference>
<evidence type="ECO:0000256" key="5">
    <source>
        <dbReference type="ARBA" id="ARBA00023014"/>
    </source>
</evidence>
<dbReference type="GO" id="GO:0051537">
    <property type="term" value="F:2 iron, 2 sulfur cluster binding"/>
    <property type="evidence" value="ECO:0007669"/>
    <property type="project" value="UniProtKB-KW"/>
</dbReference>
<dbReference type="PANTHER" id="PTHR21266">
    <property type="entry name" value="IRON-SULFUR DOMAIN CONTAINING PROTEIN"/>
    <property type="match status" value="1"/>
</dbReference>
<dbReference type="EMBL" id="JACBYR010000002">
    <property type="protein sequence ID" value="NYE85129.1"/>
    <property type="molecule type" value="Genomic_DNA"/>
</dbReference>
<protein>
    <submittedName>
        <fullName evidence="7">Nitrite reductase/ring-hydroxylating ferredoxin subunit</fullName>
    </submittedName>
</protein>
<accession>A0A7Y9IZW5</accession>
<dbReference type="InterPro" id="IPR036922">
    <property type="entry name" value="Rieske_2Fe-2S_sf"/>
</dbReference>
<dbReference type="SUPFAM" id="SSF55961">
    <property type="entry name" value="Bet v1-like"/>
    <property type="match status" value="1"/>
</dbReference>
<dbReference type="GO" id="GO:0016491">
    <property type="term" value="F:oxidoreductase activity"/>
    <property type="evidence" value="ECO:0007669"/>
    <property type="project" value="UniProtKB-KW"/>
</dbReference>
<dbReference type="AlphaFoldDB" id="A0A7Y9IZW5"/>
<dbReference type="Proteomes" id="UP000542125">
    <property type="component" value="Unassembled WGS sequence"/>
</dbReference>
<dbReference type="Gene3D" id="2.102.10.10">
    <property type="entry name" value="Rieske [2Fe-2S] iron-sulphur domain"/>
    <property type="match status" value="1"/>
</dbReference>
<dbReference type="InterPro" id="IPR015881">
    <property type="entry name" value="ARHD_Rieske_2Fe_2S"/>
</dbReference>
<keyword evidence="3" id="KW-0560">Oxidoreductase</keyword>
<reference evidence="7 8" key="1">
    <citation type="submission" date="2020-07" db="EMBL/GenBank/DDBJ databases">
        <title>Genomic Encyclopedia of Type Strains, Phase IV (KMG-V): Genome sequencing to study the core and pangenomes of soil and plant-associated prokaryotes.</title>
        <authorList>
            <person name="Whitman W."/>
        </authorList>
    </citation>
    <scope>NUCLEOTIDE SEQUENCE [LARGE SCALE GENOMIC DNA]</scope>
    <source>
        <strain evidence="7 8">SAS40</strain>
    </source>
</reference>
<dbReference type="CDD" id="cd08878">
    <property type="entry name" value="RHO_alpha_C_DMO-like"/>
    <property type="match status" value="1"/>
</dbReference>
<dbReference type="Pfam" id="PF00355">
    <property type="entry name" value="Rieske"/>
    <property type="match status" value="1"/>
</dbReference>
<sequence>MDKTMADTLVRTGPGTLMGNVMRRYWVPVLQANEIAEPDCPPVKVQILGEKLLAFRDTEGKAALISEFCSHRGVSLYFGRNEENGIRCAYHGLKFDRDGNCVDVPSAPQACKAMGITAYPCMEMAGLVWAYMGPKDKMPAPPDVEWCTLPPSHVFVSKRLQECNYLQAMEGGIDTSHVSYVHRYEVDTDPMHQGTKALDYIKADGNVIFDIEKTPFGLTLFGRRNGDADTYYWRVTQYLFPWYTLIPPFGDHSLAGHVWVPIDDHSCWAWSINFRPDRPLSDEEMADLEAGKGIHCEYEAGSNQPGGTFRPKANKDNDYLMDRQAQKDKRAYSGVFGFAVQDSSLQESMGLIQNLSDEKLLPTDRAIVMARRMLLEAANALEQEQADPPALAADKQRVRAAGVLLPRDQDPQDWAAVHLADGKDQPVYTI</sequence>
<evidence type="ECO:0000256" key="1">
    <source>
        <dbReference type="ARBA" id="ARBA00022714"/>
    </source>
</evidence>
<dbReference type="PROSITE" id="PS51296">
    <property type="entry name" value="RIESKE"/>
    <property type="match status" value="1"/>
</dbReference>
<evidence type="ECO:0000259" key="6">
    <source>
        <dbReference type="PROSITE" id="PS51296"/>
    </source>
</evidence>
<name>A0A7Y9IZW5_9BURK</name>
<evidence type="ECO:0000313" key="8">
    <source>
        <dbReference type="Proteomes" id="UP000542125"/>
    </source>
</evidence>
<comment type="caution">
    <text evidence="7">The sequence shown here is derived from an EMBL/GenBank/DDBJ whole genome shotgun (WGS) entry which is preliminary data.</text>
</comment>
<dbReference type="Gene3D" id="3.90.380.10">
    <property type="entry name" value="Naphthalene 1,2-dioxygenase Alpha Subunit, Chain A, domain 1"/>
    <property type="match status" value="1"/>
</dbReference>
<evidence type="ECO:0000313" key="7">
    <source>
        <dbReference type="EMBL" id="NYE85129.1"/>
    </source>
</evidence>
<evidence type="ECO:0000256" key="4">
    <source>
        <dbReference type="ARBA" id="ARBA00023004"/>
    </source>
</evidence>
<dbReference type="GO" id="GO:0005506">
    <property type="term" value="F:iron ion binding"/>
    <property type="evidence" value="ECO:0007669"/>
    <property type="project" value="InterPro"/>
</dbReference>
<keyword evidence="2" id="KW-0479">Metal-binding</keyword>
<keyword evidence="4" id="KW-0408">Iron</keyword>
<proteinExistence type="predicted"/>
<dbReference type="SUPFAM" id="SSF50022">
    <property type="entry name" value="ISP domain"/>
    <property type="match status" value="1"/>
</dbReference>
<dbReference type="InterPro" id="IPR050584">
    <property type="entry name" value="Cholesterol_7-desaturase"/>
</dbReference>
<evidence type="ECO:0000256" key="3">
    <source>
        <dbReference type="ARBA" id="ARBA00023002"/>
    </source>
</evidence>
<keyword evidence="5" id="KW-0411">Iron-sulfur</keyword>
<keyword evidence="1" id="KW-0001">2Fe-2S</keyword>
<organism evidence="7 8">
    <name type="scientific">Pigmentiphaga litoralis</name>
    <dbReference type="NCBI Taxonomy" id="516702"/>
    <lineage>
        <taxon>Bacteria</taxon>
        <taxon>Pseudomonadati</taxon>
        <taxon>Pseudomonadota</taxon>
        <taxon>Betaproteobacteria</taxon>
        <taxon>Burkholderiales</taxon>
        <taxon>Alcaligenaceae</taxon>
        <taxon>Pigmentiphaga</taxon>
    </lineage>
</organism>
<dbReference type="RefSeq" id="WP_179589129.1">
    <property type="nucleotide sequence ID" value="NZ_JACBYR010000002.1"/>
</dbReference>
<feature type="domain" description="Rieske" evidence="6">
    <location>
        <begin position="26"/>
        <end position="130"/>
    </location>
</feature>
<evidence type="ECO:0000256" key="2">
    <source>
        <dbReference type="ARBA" id="ARBA00022723"/>
    </source>
</evidence>
<keyword evidence="8" id="KW-1185">Reference proteome</keyword>
<dbReference type="Pfam" id="PF19301">
    <property type="entry name" value="LigXa_C"/>
    <property type="match status" value="1"/>
</dbReference>
<gene>
    <name evidence="7" type="ORF">FHW18_004436</name>
</gene>
<dbReference type="PANTHER" id="PTHR21266:SF59">
    <property type="entry name" value="BLR4922 PROTEIN"/>
    <property type="match status" value="1"/>
</dbReference>
<dbReference type="InterPro" id="IPR017941">
    <property type="entry name" value="Rieske_2Fe-2S"/>
</dbReference>